<name>A0AAW5BYE5_9FIRM</name>
<dbReference type="RefSeq" id="WP_118705533.1">
    <property type="nucleotide sequence ID" value="NZ_CAXTHN010000026.1"/>
</dbReference>
<dbReference type="AlphaFoldDB" id="A0AAW5BYE5"/>
<feature type="domain" description="Nudix hydrolase" evidence="3">
    <location>
        <begin position="45"/>
        <end position="178"/>
    </location>
</feature>
<evidence type="ECO:0000256" key="2">
    <source>
        <dbReference type="ARBA" id="ARBA00022801"/>
    </source>
</evidence>
<protein>
    <submittedName>
        <fullName evidence="4">NUDIX hydrolase</fullName>
    </submittedName>
</protein>
<dbReference type="GO" id="GO:0006753">
    <property type="term" value="P:nucleoside phosphate metabolic process"/>
    <property type="evidence" value="ECO:0007669"/>
    <property type="project" value="TreeGrafter"/>
</dbReference>
<dbReference type="PANTHER" id="PTHR11839:SF18">
    <property type="entry name" value="NUDIX HYDROLASE DOMAIN-CONTAINING PROTEIN"/>
    <property type="match status" value="1"/>
</dbReference>
<accession>A0AAW5BYE5</accession>
<dbReference type="GO" id="GO:0019693">
    <property type="term" value="P:ribose phosphate metabolic process"/>
    <property type="evidence" value="ECO:0007669"/>
    <property type="project" value="TreeGrafter"/>
</dbReference>
<evidence type="ECO:0000259" key="3">
    <source>
        <dbReference type="PROSITE" id="PS51462"/>
    </source>
</evidence>
<evidence type="ECO:0000313" key="6">
    <source>
        <dbReference type="Proteomes" id="UP000669239"/>
    </source>
</evidence>
<dbReference type="Gene3D" id="3.90.79.10">
    <property type="entry name" value="Nucleoside Triphosphate Pyrophosphohydrolase"/>
    <property type="match status" value="1"/>
</dbReference>
<keyword evidence="6" id="KW-1185">Reference proteome</keyword>
<dbReference type="SUPFAM" id="SSF55811">
    <property type="entry name" value="Nudix"/>
    <property type="match status" value="1"/>
</dbReference>
<evidence type="ECO:0000313" key="7">
    <source>
        <dbReference type="Proteomes" id="UP001299608"/>
    </source>
</evidence>
<keyword evidence="2 4" id="KW-0378">Hydrolase</keyword>
<dbReference type="PROSITE" id="PS51462">
    <property type="entry name" value="NUDIX"/>
    <property type="match status" value="1"/>
</dbReference>
<sequence length="196" mass="22106">MGNKVENEGMPVVRLDRQLKYEGNILKIYEDTVLANGHEAKWDFIHHDGAAAVLPVAADGKILMVRQYRNALNRFTLEIPAGKLDDPGEPKVLCAFRELEEETGFRVESMDKLEYLMSLTTTVAFCDEAIDIFVAHNLIPSHQNLDEDEVINVEPCELSDLEEMIYTGKITDGKTIAAIMAYARKYRSVDKKDDLA</sequence>
<comment type="caution">
    <text evidence="4">The sequence shown here is derived from an EMBL/GenBank/DDBJ whole genome shotgun (WGS) entry which is preliminary data.</text>
</comment>
<dbReference type="Proteomes" id="UP001299608">
    <property type="component" value="Unassembled WGS sequence"/>
</dbReference>
<dbReference type="EMBL" id="JAKNGE010000006">
    <property type="protein sequence ID" value="MCG4745079.1"/>
    <property type="molecule type" value="Genomic_DNA"/>
</dbReference>
<reference evidence="4" key="3">
    <citation type="submission" date="2022-01" db="EMBL/GenBank/DDBJ databases">
        <title>Collection of gut derived symbiotic bacterial strains cultured from healthy donors.</title>
        <authorList>
            <person name="Lin H."/>
            <person name="Kohout C."/>
            <person name="Waligurski E."/>
            <person name="Pamer E.G."/>
        </authorList>
    </citation>
    <scope>NUCLEOTIDE SEQUENCE</scope>
    <source>
        <strain evidence="4">DFI.6.55</strain>
    </source>
</reference>
<dbReference type="Proteomes" id="UP000669239">
    <property type="component" value="Unassembled WGS sequence"/>
</dbReference>
<proteinExistence type="predicted"/>
<reference evidence="5" key="2">
    <citation type="submission" date="2020-02" db="EMBL/GenBank/DDBJ databases">
        <authorList>
            <person name="Littmann E."/>
            <person name="Sorbara M."/>
        </authorList>
    </citation>
    <scope>NUCLEOTIDE SEQUENCE</scope>
    <source>
        <strain evidence="5">MSK.1.17</strain>
    </source>
</reference>
<comment type="cofactor">
    <cofactor evidence="1">
        <name>Mg(2+)</name>
        <dbReference type="ChEBI" id="CHEBI:18420"/>
    </cofactor>
</comment>
<gene>
    <name evidence="5" type="ORF">G5B36_01955</name>
    <name evidence="4" type="ORF">L0N08_06630</name>
</gene>
<reference evidence="5 6" key="1">
    <citation type="journal article" date="2020" name="Cell Host Microbe">
        <title>Functional and Genomic Variation between Human-Derived Isolates of Lachnospiraceae Reveals Inter- and Intra-Species Diversity.</title>
        <authorList>
            <person name="Sorbara M.T."/>
            <person name="Littmann E.R."/>
            <person name="Fontana E."/>
            <person name="Moody T.U."/>
            <person name="Kohout C.E."/>
            <person name="Gjonbalaj M."/>
            <person name="Eaton V."/>
            <person name="Seok R."/>
            <person name="Leiner I.M."/>
            <person name="Pamer E.G."/>
        </authorList>
    </citation>
    <scope>NUCLEOTIDE SEQUENCE [LARGE SCALE GENOMIC DNA]</scope>
    <source>
        <strain evidence="5 6">MSK.1.17</strain>
    </source>
</reference>
<dbReference type="PANTHER" id="PTHR11839">
    <property type="entry name" value="UDP/ADP-SUGAR PYROPHOSPHATASE"/>
    <property type="match status" value="1"/>
</dbReference>
<dbReference type="CDD" id="cd03424">
    <property type="entry name" value="NUDIX_ADPRase_Nudt5_UGPPase_Nudt14"/>
    <property type="match status" value="1"/>
</dbReference>
<dbReference type="InterPro" id="IPR000086">
    <property type="entry name" value="NUDIX_hydrolase_dom"/>
</dbReference>
<dbReference type="InterPro" id="IPR015797">
    <property type="entry name" value="NUDIX_hydrolase-like_dom_sf"/>
</dbReference>
<dbReference type="GO" id="GO:0016787">
    <property type="term" value="F:hydrolase activity"/>
    <property type="evidence" value="ECO:0007669"/>
    <property type="project" value="UniProtKB-KW"/>
</dbReference>
<evidence type="ECO:0000313" key="4">
    <source>
        <dbReference type="EMBL" id="MCG4745079.1"/>
    </source>
</evidence>
<evidence type="ECO:0000313" key="5">
    <source>
        <dbReference type="EMBL" id="NSJ47470.1"/>
    </source>
</evidence>
<evidence type="ECO:0000256" key="1">
    <source>
        <dbReference type="ARBA" id="ARBA00001946"/>
    </source>
</evidence>
<organism evidence="4 7">
    <name type="scientific">Enterocloster aldenensis</name>
    <dbReference type="NCBI Taxonomy" id="358742"/>
    <lineage>
        <taxon>Bacteria</taxon>
        <taxon>Bacillati</taxon>
        <taxon>Bacillota</taxon>
        <taxon>Clostridia</taxon>
        <taxon>Lachnospirales</taxon>
        <taxon>Lachnospiraceae</taxon>
        <taxon>Enterocloster</taxon>
    </lineage>
</organism>
<dbReference type="EMBL" id="JAAITT010000002">
    <property type="protein sequence ID" value="NSJ47470.1"/>
    <property type="molecule type" value="Genomic_DNA"/>
</dbReference>
<dbReference type="Pfam" id="PF00293">
    <property type="entry name" value="NUDIX"/>
    <property type="match status" value="1"/>
</dbReference>